<dbReference type="InterPro" id="IPR036215">
    <property type="entry name" value="TM0957-like_sf"/>
</dbReference>
<dbReference type="SUPFAM" id="SSF141318">
    <property type="entry name" value="TM0957-like"/>
    <property type="match status" value="1"/>
</dbReference>
<dbReference type="Pfam" id="PF10054">
    <property type="entry name" value="DUF2291"/>
    <property type="match status" value="1"/>
</dbReference>
<organism evidence="1 2">
    <name type="scientific">Winslowiella arboricola</name>
    <dbReference type="NCBI Taxonomy" id="2978220"/>
    <lineage>
        <taxon>Bacteria</taxon>
        <taxon>Pseudomonadati</taxon>
        <taxon>Pseudomonadota</taxon>
        <taxon>Gammaproteobacteria</taxon>
        <taxon>Enterobacterales</taxon>
        <taxon>Erwiniaceae</taxon>
        <taxon>Winslowiella</taxon>
    </lineage>
</organism>
<dbReference type="Proteomes" id="UP001064262">
    <property type="component" value="Unassembled WGS sequence"/>
</dbReference>
<dbReference type="RefSeq" id="WP_267144145.1">
    <property type="nucleotide sequence ID" value="NZ_JAODIL010000080.1"/>
</dbReference>
<sequence length="203" mass="21988">MFRGVWLTIAALALGGCRIVSQQELAALKNPPNPKMADVHQVFEQHIIPQLASEAKPLDVLMKDLAAAKDFDSACRTLGYRAQAENPCVFTVVVKGAVESVNTTSRSGRMTVKDISGVSAVVQIGPIIRGTALRDAYKGASYQDFNDQVLFGDYGRAINNQASDLMKSLQPKVGDKLEVVGVFSSWDIPQTVPDITPARVTRQ</sequence>
<dbReference type="PROSITE" id="PS51257">
    <property type="entry name" value="PROKAR_LIPOPROTEIN"/>
    <property type="match status" value="1"/>
</dbReference>
<protein>
    <submittedName>
        <fullName evidence="1">DUF2291 domain-containing protein</fullName>
    </submittedName>
</protein>
<evidence type="ECO:0000313" key="1">
    <source>
        <dbReference type="EMBL" id="MCU5779965.1"/>
    </source>
</evidence>
<comment type="caution">
    <text evidence="1">The sequence shown here is derived from an EMBL/GenBank/DDBJ whole genome shotgun (WGS) entry which is preliminary data.</text>
</comment>
<evidence type="ECO:0000313" key="2">
    <source>
        <dbReference type="Proteomes" id="UP001064262"/>
    </source>
</evidence>
<dbReference type="AlphaFoldDB" id="A0A9J6PW86"/>
<dbReference type="EMBL" id="JAODIM010000043">
    <property type="protein sequence ID" value="MCU5779965.1"/>
    <property type="molecule type" value="Genomic_DNA"/>
</dbReference>
<reference evidence="1" key="1">
    <citation type="submission" date="2022-09" db="EMBL/GenBank/DDBJ databases">
        <title>Winslowiella arboricola sp. nov., isolated from bleeding cankers on broadleaf hosts.</title>
        <authorList>
            <person name="Brady C."/>
            <person name="Kaur S."/>
            <person name="Crampton B."/>
            <person name="Maddock D."/>
            <person name="Arnold D."/>
            <person name="Denman S."/>
        </authorList>
    </citation>
    <scope>NUCLEOTIDE SEQUENCE</scope>
    <source>
        <strain evidence="1">BAC 15a-03b</strain>
    </source>
</reference>
<name>A0A9J6PW86_9GAMM</name>
<keyword evidence="2" id="KW-1185">Reference proteome</keyword>
<dbReference type="InterPro" id="IPR014582">
    <property type="entry name" value="UCP033535_lipo"/>
</dbReference>
<gene>
    <name evidence="1" type="ORF">N5923_20965</name>
</gene>
<accession>A0A9J6PW86</accession>
<proteinExistence type="predicted"/>